<organism evidence="3 4">
    <name type="scientific">Pyrrhoderma noxium</name>
    <dbReference type="NCBI Taxonomy" id="2282107"/>
    <lineage>
        <taxon>Eukaryota</taxon>
        <taxon>Fungi</taxon>
        <taxon>Dikarya</taxon>
        <taxon>Basidiomycota</taxon>
        <taxon>Agaricomycotina</taxon>
        <taxon>Agaricomycetes</taxon>
        <taxon>Hymenochaetales</taxon>
        <taxon>Hymenochaetaceae</taxon>
        <taxon>Pyrrhoderma</taxon>
    </lineage>
</organism>
<reference evidence="3 4" key="1">
    <citation type="journal article" date="2017" name="Mol. Ecol.">
        <title>Comparative and population genomic landscape of Phellinus noxius: A hypervariable fungus causing root rot in trees.</title>
        <authorList>
            <person name="Chung C.L."/>
            <person name="Lee T.J."/>
            <person name="Akiba M."/>
            <person name="Lee H.H."/>
            <person name="Kuo T.H."/>
            <person name="Liu D."/>
            <person name="Ke H.M."/>
            <person name="Yokoi T."/>
            <person name="Roa M.B."/>
            <person name="Lu M.J."/>
            <person name="Chang Y.Y."/>
            <person name="Ann P.J."/>
            <person name="Tsai J.N."/>
            <person name="Chen C.Y."/>
            <person name="Tzean S.S."/>
            <person name="Ota Y."/>
            <person name="Hattori T."/>
            <person name="Sahashi N."/>
            <person name="Liou R.F."/>
            <person name="Kikuchi T."/>
            <person name="Tsai I.J."/>
        </authorList>
    </citation>
    <scope>NUCLEOTIDE SEQUENCE [LARGE SCALE GENOMIC DNA]</scope>
    <source>
        <strain evidence="3 4">FFPRI411160</strain>
    </source>
</reference>
<comment type="caution">
    <text evidence="3">The sequence shown here is derived from an EMBL/GenBank/DDBJ whole genome shotgun (WGS) entry which is preliminary data.</text>
</comment>
<dbReference type="InterPro" id="IPR000467">
    <property type="entry name" value="G_patch_dom"/>
</dbReference>
<dbReference type="PANTHER" id="PTHR23149">
    <property type="entry name" value="G PATCH DOMAIN CONTAINING PROTEIN"/>
    <property type="match status" value="1"/>
</dbReference>
<evidence type="ECO:0000313" key="3">
    <source>
        <dbReference type="EMBL" id="PAV24203.1"/>
    </source>
</evidence>
<feature type="compositionally biased region" description="Basic and acidic residues" evidence="1">
    <location>
        <begin position="97"/>
        <end position="109"/>
    </location>
</feature>
<feature type="compositionally biased region" description="Basic residues" evidence="1">
    <location>
        <begin position="146"/>
        <end position="155"/>
    </location>
</feature>
<dbReference type="SMART" id="SM00443">
    <property type="entry name" value="G_patch"/>
    <property type="match status" value="1"/>
</dbReference>
<protein>
    <submittedName>
        <fullName evidence="3">Pin2-interacting x1</fullName>
    </submittedName>
</protein>
<evidence type="ECO:0000259" key="2">
    <source>
        <dbReference type="PROSITE" id="PS50174"/>
    </source>
</evidence>
<feature type="compositionally biased region" description="Basic and acidic residues" evidence="1">
    <location>
        <begin position="309"/>
        <end position="319"/>
    </location>
</feature>
<feature type="compositionally biased region" description="Polar residues" evidence="1">
    <location>
        <begin position="158"/>
        <end position="167"/>
    </location>
</feature>
<dbReference type="PANTHER" id="PTHR23149:SF27">
    <property type="entry name" value="PIN2_TERF1-INTERACTING TELOMERASE INHIBITOR 1"/>
    <property type="match status" value="1"/>
</dbReference>
<feature type="domain" description="G-patch" evidence="2">
    <location>
        <begin position="25"/>
        <end position="71"/>
    </location>
</feature>
<dbReference type="OrthoDB" id="29523at2759"/>
<feature type="compositionally biased region" description="Polar residues" evidence="1">
    <location>
        <begin position="175"/>
        <end position="188"/>
    </location>
</feature>
<dbReference type="InterPro" id="IPR050656">
    <property type="entry name" value="PINX1"/>
</dbReference>
<dbReference type="STRING" id="2282107.A0A286UX75"/>
<accession>A0A286UX75</accession>
<dbReference type="InParanoid" id="A0A286UX75"/>
<dbReference type="AlphaFoldDB" id="A0A286UX75"/>
<dbReference type="Proteomes" id="UP000217199">
    <property type="component" value="Unassembled WGS sequence"/>
</dbReference>
<dbReference type="PROSITE" id="PS50174">
    <property type="entry name" value="G_PATCH"/>
    <property type="match status" value="1"/>
</dbReference>
<feature type="compositionally biased region" description="Basic and acidic residues" evidence="1">
    <location>
        <begin position="358"/>
        <end position="388"/>
    </location>
</feature>
<feature type="compositionally biased region" description="Basic residues" evidence="1">
    <location>
        <begin position="389"/>
        <end position="404"/>
    </location>
</feature>
<dbReference type="EMBL" id="NBII01000001">
    <property type="protein sequence ID" value="PAV24203.1"/>
    <property type="molecule type" value="Genomic_DNA"/>
</dbReference>
<gene>
    <name evidence="3" type="ORF">PNOK_0127100</name>
</gene>
<dbReference type="GO" id="GO:0010521">
    <property type="term" value="F:telomerase inhibitor activity"/>
    <property type="evidence" value="ECO:0007669"/>
    <property type="project" value="TreeGrafter"/>
</dbReference>
<feature type="region of interest" description="Disordered" evidence="1">
    <location>
        <begin position="96"/>
        <end position="217"/>
    </location>
</feature>
<keyword evidence="4" id="KW-1185">Reference proteome</keyword>
<evidence type="ECO:0000256" key="1">
    <source>
        <dbReference type="SAM" id="MobiDB-lite"/>
    </source>
</evidence>
<dbReference type="GO" id="GO:0003676">
    <property type="term" value="F:nucleic acid binding"/>
    <property type="evidence" value="ECO:0007669"/>
    <property type="project" value="InterPro"/>
</dbReference>
<name>A0A286UX75_9AGAM</name>
<sequence>MGLAGRKQKQRIGADPRNLTWADDAAKFGQAYLSKMGWDPSKGLGAENDGRTSHIKVVQKLNLLGIGAGPQQGPDAIAWRQNRDYEMLLKRLNQCVETKEKTETEAKGEDAEDQEENGTKRKYDSISGLEEEEEKPTTVNVPMRRPMAHRARFLRSKQLASRSSTAVNEILGVSGASTPSSYPASGSATPYPPDSALTSRSDTPVPETDQELTTSTKSVADYFKEKLAARALARSTTASSILNTPSPLAPKDEEDAPRAGLGSRSSALADYSEDARPGLGSSMKFGSLMGGLGFAKASSSETSIIPVEAKAEVPTRMNEEAIIEEDTTTKKKKKSSKNKEKETADEASPLSESNALEISKEASTKEDASTGKKEDDKEQRRKEKEERKARKKEKKEKKEKKKSQKEKGDSS</sequence>
<proteinExistence type="predicted"/>
<feature type="region of interest" description="Disordered" evidence="1">
    <location>
        <begin position="234"/>
        <end position="411"/>
    </location>
</feature>
<dbReference type="GO" id="GO:0005730">
    <property type="term" value="C:nucleolus"/>
    <property type="evidence" value="ECO:0007669"/>
    <property type="project" value="TreeGrafter"/>
</dbReference>
<dbReference type="Pfam" id="PF01585">
    <property type="entry name" value="G-patch"/>
    <property type="match status" value="1"/>
</dbReference>
<evidence type="ECO:0000313" key="4">
    <source>
        <dbReference type="Proteomes" id="UP000217199"/>
    </source>
</evidence>